<organism evidence="2 3">
    <name type="scientific">Robiginitalea biformata (strain ATCC BAA-864 / DSM 15991 / KCTC 12146 / HTCC2501)</name>
    <dbReference type="NCBI Taxonomy" id="313596"/>
    <lineage>
        <taxon>Bacteria</taxon>
        <taxon>Pseudomonadati</taxon>
        <taxon>Bacteroidota</taxon>
        <taxon>Flavobacteriia</taxon>
        <taxon>Flavobacteriales</taxon>
        <taxon>Flavobacteriaceae</taxon>
        <taxon>Robiginitalea</taxon>
    </lineage>
</organism>
<evidence type="ECO:0000256" key="1">
    <source>
        <dbReference type="SAM" id="Phobius"/>
    </source>
</evidence>
<name>A4CKR0_ROBBH</name>
<keyword evidence="1" id="KW-0812">Transmembrane</keyword>
<evidence type="ECO:0000313" key="2">
    <source>
        <dbReference type="EMBL" id="EAR15459.1"/>
    </source>
</evidence>
<evidence type="ECO:0000313" key="3">
    <source>
        <dbReference type="Proteomes" id="UP000009049"/>
    </source>
</evidence>
<dbReference type="EMBL" id="CP001712">
    <property type="protein sequence ID" value="EAR15459.1"/>
    <property type="molecule type" value="Genomic_DNA"/>
</dbReference>
<proteinExistence type="predicted"/>
<dbReference type="AlphaFoldDB" id="A4CKR0"/>
<feature type="transmembrane region" description="Helical" evidence="1">
    <location>
        <begin position="40"/>
        <end position="60"/>
    </location>
</feature>
<protein>
    <submittedName>
        <fullName evidence="2">Uncharacterized protein</fullName>
    </submittedName>
</protein>
<gene>
    <name evidence="2" type="ordered locus">RB2501_14064</name>
</gene>
<keyword evidence="3" id="KW-1185">Reference proteome</keyword>
<dbReference type="STRING" id="313596.RB2501_14064"/>
<accession>A4CKR0</accession>
<dbReference type="Proteomes" id="UP000009049">
    <property type="component" value="Chromosome"/>
</dbReference>
<keyword evidence="1" id="KW-0472">Membrane</keyword>
<dbReference type="HOGENOM" id="CLU_2384297_0_0_10"/>
<sequence>MQKGQLPMLGVMLLLAILFWRLPADEIPVFFDKVLSYLQNFANFGWILFGISLIASYVWIKWQRRIHTREVQRMADEKRRLQQELDGRLPPTSN</sequence>
<dbReference type="KEGG" id="rbi:RB2501_14064"/>
<reference evidence="2 3" key="1">
    <citation type="journal article" date="2009" name="J. Bacteriol.">
        <title>Complete genome sequence of Robiginitalea biformata HTCC2501.</title>
        <authorList>
            <person name="Oh H.M."/>
            <person name="Giovannoni S.J."/>
            <person name="Lee K."/>
            <person name="Ferriera S."/>
            <person name="Johnson J."/>
            <person name="Cho J.C."/>
        </authorList>
    </citation>
    <scope>NUCLEOTIDE SEQUENCE [LARGE SCALE GENOMIC DNA]</scope>
    <source>
        <strain evidence="3">ATCC BAA-864 / HTCC2501 / KCTC 12146</strain>
    </source>
</reference>
<keyword evidence="1" id="KW-1133">Transmembrane helix</keyword>